<evidence type="ECO:0000313" key="6">
    <source>
        <dbReference type="EMBL" id="MDP9973102.1"/>
    </source>
</evidence>
<keyword evidence="4" id="KW-0804">Transcription</keyword>
<dbReference type="AlphaFoldDB" id="A0AAW8EM85"/>
<evidence type="ECO:0000256" key="4">
    <source>
        <dbReference type="ARBA" id="ARBA00023163"/>
    </source>
</evidence>
<dbReference type="PROSITE" id="PS50931">
    <property type="entry name" value="HTH_LYSR"/>
    <property type="match status" value="1"/>
</dbReference>
<dbReference type="Proteomes" id="UP001224845">
    <property type="component" value="Unassembled WGS sequence"/>
</dbReference>
<accession>A0AAW8EM85</accession>
<dbReference type="InterPro" id="IPR058163">
    <property type="entry name" value="LysR-type_TF_proteobact-type"/>
</dbReference>
<dbReference type="CDD" id="cd08422">
    <property type="entry name" value="PBP2_CrgA_like"/>
    <property type="match status" value="1"/>
</dbReference>
<dbReference type="Gene3D" id="3.40.190.290">
    <property type="match status" value="1"/>
</dbReference>
<dbReference type="InterPro" id="IPR036388">
    <property type="entry name" value="WH-like_DNA-bd_sf"/>
</dbReference>
<dbReference type="Gene3D" id="1.10.10.10">
    <property type="entry name" value="Winged helix-like DNA-binding domain superfamily/Winged helix DNA-binding domain"/>
    <property type="match status" value="1"/>
</dbReference>
<evidence type="ECO:0000256" key="1">
    <source>
        <dbReference type="ARBA" id="ARBA00009437"/>
    </source>
</evidence>
<name>A0AAW8EM85_VARPD</name>
<dbReference type="GO" id="GO:0003700">
    <property type="term" value="F:DNA-binding transcription factor activity"/>
    <property type="evidence" value="ECO:0007669"/>
    <property type="project" value="InterPro"/>
</dbReference>
<comment type="similarity">
    <text evidence="1">Belongs to the LysR transcriptional regulatory family.</text>
</comment>
<evidence type="ECO:0000256" key="3">
    <source>
        <dbReference type="ARBA" id="ARBA00023125"/>
    </source>
</evidence>
<reference evidence="6" key="1">
    <citation type="submission" date="2023-07" db="EMBL/GenBank/DDBJ databases">
        <title>Sorghum-associated microbial communities from plants grown in Nebraska, USA.</title>
        <authorList>
            <person name="Schachtman D."/>
        </authorList>
    </citation>
    <scope>NUCLEOTIDE SEQUENCE</scope>
    <source>
        <strain evidence="6">DS3315</strain>
    </source>
</reference>
<dbReference type="RefSeq" id="WP_015867513.1">
    <property type="nucleotide sequence ID" value="NZ_JAUSRV010000011.1"/>
</dbReference>
<dbReference type="PRINTS" id="PR00039">
    <property type="entry name" value="HTHLYSR"/>
</dbReference>
<evidence type="ECO:0000259" key="5">
    <source>
        <dbReference type="PROSITE" id="PS50931"/>
    </source>
</evidence>
<dbReference type="GO" id="GO:0043565">
    <property type="term" value="F:sequence-specific DNA binding"/>
    <property type="evidence" value="ECO:0007669"/>
    <property type="project" value="TreeGrafter"/>
</dbReference>
<dbReference type="InterPro" id="IPR036390">
    <property type="entry name" value="WH_DNA-bd_sf"/>
</dbReference>
<feature type="domain" description="HTH lysR-type" evidence="5">
    <location>
        <begin position="10"/>
        <end position="67"/>
    </location>
</feature>
<dbReference type="SUPFAM" id="SSF46785">
    <property type="entry name" value="Winged helix' DNA-binding domain"/>
    <property type="match status" value="1"/>
</dbReference>
<evidence type="ECO:0000256" key="2">
    <source>
        <dbReference type="ARBA" id="ARBA00023015"/>
    </source>
</evidence>
<dbReference type="Pfam" id="PF00126">
    <property type="entry name" value="HTH_1"/>
    <property type="match status" value="1"/>
</dbReference>
<proteinExistence type="inferred from homology"/>
<keyword evidence="3 6" id="KW-0238">DNA-binding</keyword>
<dbReference type="FunFam" id="1.10.10.10:FF:000001">
    <property type="entry name" value="LysR family transcriptional regulator"/>
    <property type="match status" value="1"/>
</dbReference>
<organism evidence="6 7">
    <name type="scientific">Variovorax paradoxus</name>
    <dbReference type="NCBI Taxonomy" id="34073"/>
    <lineage>
        <taxon>Bacteria</taxon>
        <taxon>Pseudomonadati</taxon>
        <taxon>Pseudomonadota</taxon>
        <taxon>Betaproteobacteria</taxon>
        <taxon>Burkholderiales</taxon>
        <taxon>Comamonadaceae</taxon>
        <taxon>Variovorax</taxon>
    </lineage>
</organism>
<protein>
    <submittedName>
        <fullName evidence="6">DNA-binding transcriptional LysR family regulator</fullName>
    </submittedName>
</protein>
<keyword evidence="2" id="KW-0805">Transcription regulation</keyword>
<gene>
    <name evidence="6" type="ORF">J2W39_004349</name>
</gene>
<comment type="caution">
    <text evidence="6">The sequence shown here is derived from an EMBL/GenBank/DDBJ whole genome shotgun (WGS) entry which is preliminary data.</text>
</comment>
<dbReference type="PANTHER" id="PTHR30537">
    <property type="entry name" value="HTH-TYPE TRANSCRIPTIONAL REGULATOR"/>
    <property type="match status" value="1"/>
</dbReference>
<dbReference type="Pfam" id="PF03466">
    <property type="entry name" value="LysR_substrate"/>
    <property type="match status" value="1"/>
</dbReference>
<sequence>MSTLSSPAADRIELMQTFVHIVEAGSLSAAALQMGATQPTVSRRLQALERSLGVRLLRRSTHAMKLTEDGERCYERARELLADWHAFEADLRGVGDEPEGTLRVVAPHALGQLLLVGPLADYLRAYPRVSVEWLLNDRRPDFIAEGVDCAIQVGEVTDTLAVALKLSEVPRVVVAAPSVLAGRAPPAHPSELAELPWLALRTFYRNEVLLTHRPSGEVARVPIRPRMSTDSLYALQSAARMGLGACMASAWLVNEDIAAGRLVQLVPQWHVAPLPVYLIYPPSRFQPARLRRFIETMRLALADPAGRTWEADAA</sequence>
<dbReference type="SUPFAM" id="SSF53850">
    <property type="entry name" value="Periplasmic binding protein-like II"/>
    <property type="match status" value="1"/>
</dbReference>
<dbReference type="InterPro" id="IPR005119">
    <property type="entry name" value="LysR_subst-bd"/>
</dbReference>
<dbReference type="PANTHER" id="PTHR30537:SF5">
    <property type="entry name" value="HTH-TYPE TRANSCRIPTIONAL ACTIVATOR TTDR-RELATED"/>
    <property type="match status" value="1"/>
</dbReference>
<dbReference type="InterPro" id="IPR000847">
    <property type="entry name" value="LysR_HTH_N"/>
</dbReference>
<evidence type="ECO:0000313" key="7">
    <source>
        <dbReference type="Proteomes" id="UP001224845"/>
    </source>
</evidence>
<dbReference type="EMBL" id="JAUSRV010000011">
    <property type="protein sequence ID" value="MDP9973102.1"/>
    <property type="molecule type" value="Genomic_DNA"/>
</dbReference>
<dbReference type="GO" id="GO:0006351">
    <property type="term" value="P:DNA-templated transcription"/>
    <property type="evidence" value="ECO:0007669"/>
    <property type="project" value="TreeGrafter"/>
</dbReference>